<dbReference type="HOGENOM" id="CLU_030651_2_0_1"/>
<dbReference type="GO" id="GO:0046496">
    <property type="term" value="P:nicotinamide nucleotide metabolic process"/>
    <property type="evidence" value="ECO:0007669"/>
    <property type="project" value="UniProtKB-UniRule"/>
</dbReference>
<accession>S4RJ02</accession>
<evidence type="ECO:0000256" key="4">
    <source>
        <dbReference type="ARBA" id="ARBA00023027"/>
    </source>
</evidence>
<dbReference type="Ensembl" id="ENSPMAT00000005203.1">
    <property type="protein sequence ID" value="ENSPMAP00000005184.1"/>
    <property type="gene ID" value="ENSPMAG00000004736.1"/>
</dbReference>
<dbReference type="Gene3D" id="3.40.1190.20">
    <property type="match status" value="1"/>
</dbReference>
<dbReference type="CDD" id="cd01171">
    <property type="entry name" value="YXKO-related"/>
    <property type="match status" value="1"/>
</dbReference>
<evidence type="ECO:0000256" key="3">
    <source>
        <dbReference type="ARBA" id="ARBA00022857"/>
    </source>
</evidence>
<dbReference type="InterPro" id="IPR000631">
    <property type="entry name" value="CARKD"/>
</dbReference>
<protein>
    <recommendedName>
        <fullName evidence="8">ATP-dependent (S)-NAD(P)H-hydrate dehydratase</fullName>
        <ecNumber evidence="8">4.2.1.93</ecNumber>
    </recommendedName>
    <alternativeName>
        <fullName evidence="8">ATP-dependent NAD(P)HX dehydratase</fullName>
    </alternativeName>
</protein>
<sequence>GKVGVMGGSKEYTGAPFYVGAASLRSGADIVHVFCPEEASIPIKSYSPELIVHPILTDEKETIKWLDACTSISIGSGLGRDPKLADTLAEIIEGVSKTNLSLICDADILWYMYKSNVKEQLNRAVMTPNVVEFQRMFEDIGEFDIDNLNNAIILKKGIVDLVSDGKGSLKRCGGQGDILSGILGTFVNYADNLKKSSEYSDLEENERKLLAVVSASSLNRMIAMNAYE</sequence>
<dbReference type="SUPFAM" id="SSF53613">
    <property type="entry name" value="Ribokinase-like"/>
    <property type="match status" value="1"/>
</dbReference>
<organism evidence="10">
    <name type="scientific">Petromyzon marinus</name>
    <name type="common">Sea lamprey</name>
    <dbReference type="NCBI Taxonomy" id="7757"/>
    <lineage>
        <taxon>Eukaryota</taxon>
        <taxon>Metazoa</taxon>
        <taxon>Chordata</taxon>
        <taxon>Craniata</taxon>
        <taxon>Vertebrata</taxon>
        <taxon>Cyclostomata</taxon>
        <taxon>Hyperoartia</taxon>
        <taxon>Petromyzontiformes</taxon>
        <taxon>Petromyzontidae</taxon>
        <taxon>Petromyzon</taxon>
    </lineage>
</organism>
<dbReference type="GO" id="GO:0110051">
    <property type="term" value="P:metabolite repair"/>
    <property type="evidence" value="ECO:0007669"/>
    <property type="project" value="TreeGrafter"/>
</dbReference>
<evidence type="ECO:0000256" key="1">
    <source>
        <dbReference type="ARBA" id="ARBA00022741"/>
    </source>
</evidence>
<evidence type="ECO:0000256" key="6">
    <source>
        <dbReference type="ARBA" id="ARBA00047472"/>
    </source>
</evidence>
<dbReference type="InterPro" id="IPR029056">
    <property type="entry name" value="Ribokinase-like"/>
</dbReference>
<dbReference type="AlphaFoldDB" id="S4RJ02"/>
<evidence type="ECO:0000256" key="5">
    <source>
        <dbReference type="ARBA" id="ARBA00023239"/>
    </source>
</evidence>
<evidence type="ECO:0000256" key="2">
    <source>
        <dbReference type="ARBA" id="ARBA00022840"/>
    </source>
</evidence>
<comment type="similarity">
    <text evidence="8">Belongs to the NnrD/CARKD family.</text>
</comment>
<keyword evidence="4 8" id="KW-0520">NAD</keyword>
<feature type="binding site" evidence="8">
    <location>
        <position position="77"/>
    </location>
    <ligand>
        <name>(6S)-NADPHX</name>
        <dbReference type="ChEBI" id="CHEBI:64076"/>
    </ligand>
</feature>
<dbReference type="STRING" id="7757.ENSPMAP00000005184"/>
<dbReference type="PROSITE" id="PS51383">
    <property type="entry name" value="YJEF_C_3"/>
    <property type="match status" value="1"/>
</dbReference>
<feature type="domain" description="YjeF C-terminal" evidence="9">
    <location>
        <begin position="1"/>
        <end position="228"/>
    </location>
</feature>
<name>S4RJ02_PETMA</name>
<dbReference type="GO" id="GO:0047453">
    <property type="term" value="F:ATP-dependent NAD(P)H-hydrate dehydratase activity"/>
    <property type="evidence" value="ECO:0007669"/>
    <property type="project" value="UniProtKB-UniRule"/>
</dbReference>
<reference evidence="10" key="1">
    <citation type="submission" date="2025-08" db="UniProtKB">
        <authorList>
            <consortium name="Ensembl"/>
        </authorList>
    </citation>
    <scope>IDENTIFICATION</scope>
</reference>
<keyword evidence="2 8" id="KW-0067">ATP-binding</keyword>
<keyword evidence="5 8" id="KW-0456">Lyase</keyword>
<feature type="binding site" evidence="8">
    <location>
        <begin position="129"/>
        <end position="135"/>
    </location>
    <ligand>
        <name>(6S)-NADPHX</name>
        <dbReference type="ChEBI" id="CHEBI:64076"/>
    </ligand>
</feature>
<comment type="catalytic activity">
    <reaction evidence="6 8">
        <text>(6S)-NADPHX + ATP = ADP + phosphate + NADPH + H(+)</text>
        <dbReference type="Rhea" id="RHEA:32231"/>
        <dbReference type="ChEBI" id="CHEBI:15378"/>
        <dbReference type="ChEBI" id="CHEBI:30616"/>
        <dbReference type="ChEBI" id="CHEBI:43474"/>
        <dbReference type="ChEBI" id="CHEBI:57783"/>
        <dbReference type="ChEBI" id="CHEBI:64076"/>
        <dbReference type="ChEBI" id="CHEBI:456216"/>
        <dbReference type="EC" id="4.2.1.93"/>
    </reaction>
</comment>
<evidence type="ECO:0000256" key="8">
    <source>
        <dbReference type="HAMAP-Rule" id="MF_03157"/>
    </source>
</evidence>
<keyword evidence="8" id="KW-0597">Phosphoprotein</keyword>
<reference evidence="10" key="2">
    <citation type="submission" date="2025-09" db="UniProtKB">
        <authorList>
            <consortium name="Ensembl"/>
        </authorList>
    </citation>
    <scope>IDENTIFICATION</scope>
</reference>
<comment type="catalytic activity">
    <reaction evidence="7 8">
        <text>(6S)-NADHX + ATP = ADP + phosphate + NADH + H(+)</text>
        <dbReference type="Rhea" id="RHEA:19017"/>
        <dbReference type="ChEBI" id="CHEBI:15378"/>
        <dbReference type="ChEBI" id="CHEBI:30616"/>
        <dbReference type="ChEBI" id="CHEBI:43474"/>
        <dbReference type="ChEBI" id="CHEBI:57945"/>
        <dbReference type="ChEBI" id="CHEBI:64074"/>
        <dbReference type="ChEBI" id="CHEBI:456216"/>
        <dbReference type="EC" id="4.2.1.93"/>
    </reaction>
</comment>
<evidence type="ECO:0000259" key="9">
    <source>
        <dbReference type="PROSITE" id="PS51383"/>
    </source>
</evidence>
<comment type="cofactor">
    <cofactor evidence="8">
        <name>Mg(2+)</name>
        <dbReference type="ChEBI" id="CHEBI:18420"/>
    </cofactor>
</comment>
<evidence type="ECO:0000256" key="7">
    <source>
        <dbReference type="ARBA" id="ARBA00048847"/>
    </source>
</evidence>
<feature type="binding site" evidence="8">
    <location>
        <position position="177"/>
    </location>
    <ligand>
        <name>(6S)-NADPHX</name>
        <dbReference type="ChEBI" id="CHEBI:64076"/>
    </ligand>
</feature>
<proteinExistence type="inferred from homology"/>
<feature type="binding site" evidence="8">
    <location>
        <begin position="167"/>
        <end position="176"/>
    </location>
    <ligand>
        <name>ATP</name>
        <dbReference type="ChEBI" id="CHEBI:30616"/>
    </ligand>
</feature>
<dbReference type="GO" id="GO:0005524">
    <property type="term" value="F:ATP binding"/>
    <property type="evidence" value="ECO:0007669"/>
    <property type="project" value="UniProtKB-KW"/>
</dbReference>
<keyword evidence="3" id="KW-0521">NADP</keyword>
<keyword evidence="1 8" id="KW-0547">Nucleotide-binding</keyword>
<comment type="function">
    <text evidence="8">Catalyzes the dehydration of the S-form of NAD(P)HX at the expense of ATP, which is converted to ADP. Together with NAD(P)HX epimerase, which catalyzes the epimerization of the S- and R-forms, the enzyme allows the repair of both epimers of NAD(P)HX, a damaged form of NAD(P)H that is a result of enzymatic or heat-dependent hydration.</text>
</comment>
<feature type="binding site" evidence="8">
    <location>
        <begin position="156"/>
        <end position="160"/>
    </location>
    <ligand>
        <name>ATP</name>
        <dbReference type="ChEBI" id="CHEBI:30616"/>
    </ligand>
</feature>
<evidence type="ECO:0000313" key="10">
    <source>
        <dbReference type="Ensembl" id="ENSPMAP00000005184.1"/>
    </source>
</evidence>
<dbReference type="HAMAP" id="MF_01965">
    <property type="entry name" value="NADHX_dehydratase"/>
    <property type="match status" value="1"/>
</dbReference>
<dbReference type="EC" id="4.2.1.93" evidence="8"/>
<dbReference type="GeneTree" id="ENSGT00390000000917"/>
<dbReference type="PANTHER" id="PTHR12592">
    <property type="entry name" value="ATP-DEPENDENT (S)-NAD(P)H-HYDRATE DEHYDRATASE FAMILY MEMBER"/>
    <property type="match status" value="1"/>
</dbReference>
<dbReference type="Pfam" id="PF01256">
    <property type="entry name" value="Carb_kinase"/>
    <property type="match status" value="1"/>
</dbReference>
<dbReference type="PANTHER" id="PTHR12592:SF0">
    <property type="entry name" value="ATP-DEPENDENT (S)-NAD(P)H-HYDRATE DEHYDRATASE"/>
    <property type="match status" value="1"/>
</dbReference>